<keyword evidence="2" id="KW-1133">Transmembrane helix</keyword>
<gene>
    <name evidence="4" type="ORF">AB1Y20_019917</name>
</gene>
<name>A0AB34JS72_PRYPA</name>
<keyword evidence="2" id="KW-0812">Transmembrane</keyword>
<feature type="signal peptide" evidence="3">
    <location>
        <begin position="1"/>
        <end position="17"/>
    </location>
</feature>
<protein>
    <submittedName>
        <fullName evidence="4">Uncharacterized protein</fullName>
    </submittedName>
</protein>
<organism evidence="4 5">
    <name type="scientific">Prymnesium parvum</name>
    <name type="common">Toxic golden alga</name>
    <dbReference type="NCBI Taxonomy" id="97485"/>
    <lineage>
        <taxon>Eukaryota</taxon>
        <taxon>Haptista</taxon>
        <taxon>Haptophyta</taxon>
        <taxon>Prymnesiophyceae</taxon>
        <taxon>Prymnesiales</taxon>
        <taxon>Prymnesiaceae</taxon>
        <taxon>Prymnesium</taxon>
    </lineage>
</organism>
<accession>A0AB34JS72</accession>
<evidence type="ECO:0000256" key="3">
    <source>
        <dbReference type="SAM" id="SignalP"/>
    </source>
</evidence>
<reference evidence="4 5" key="1">
    <citation type="journal article" date="2024" name="Science">
        <title>Giant polyketide synthase enzymes in the biosynthesis of giant marine polyether toxins.</title>
        <authorList>
            <person name="Fallon T.R."/>
            <person name="Shende V.V."/>
            <person name="Wierzbicki I.H."/>
            <person name="Pendleton A.L."/>
            <person name="Watervoot N.F."/>
            <person name="Auber R.P."/>
            <person name="Gonzalez D.J."/>
            <person name="Wisecaver J.H."/>
            <person name="Moore B.S."/>
        </authorList>
    </citation>
    <scope>NUCLEOTIDE SEQUENCE [LARGE SCALE GENOMIC DNA]</scope>
    <source>
        <strain evidence="4 5">12B1</strain>
    </source>
</reference>
<proteinExistence type="predicted"/>
<dbReference type="EMBL" id="JBGBPQ010000004">
    <property type="protein sequence ID" value="KAL1525044.1"/>
    <property type="molecule type" value="Genomic_DNA"/>
</dbReference>
<evidence type="ECO:0000313" key="4">
    <source>
        <dbReference type="EMBL" id="KAL1525044.1"/>
    </source>
</evidence>
<feature type="chain" id="PRO_5044238053" evidence="3">
    <location>
        <begin position="18"/>
        <end position="113"/>
    </location>
</feature>
<evidence type="ECO:0000313" key="5">
    <source>
        <dbReference type="Proteomes" id="UP001515480"/>
    </source>
</evidence>
<keyword evidence="3" id="KW-0732">Signal</keyword>
<sequence length="113" mass="12075">MAARLLLLALCLPLAAGFQLAQAPALRPVGRAVVCPKSSVFRMQEESSKTPAEPAPAPESSALEFKPASPPAEEKKGFLEDFDITQYSMTISIFVVFVIVKTLSALGIIDLVD</sequence>
<keyword evidence="5" id="KW-1185">Reference proteome</keyword>
<evidence type="ECO:0000256" key="1">
    <source>
        <dbReference type="SAM" id="MobiDB-lite"/>
    </source>
</evidence>
<dbReference type="Proteomes" id="UP001515480">
    <property type="component" value="Unassembled WGS sequence"/>
</dbReference>
<keyword evidence="2" id="KW-0472">Membrane</keyword>
<evidence type="ECO:0000256" key="2">
    <source>
        <dbReference type="SAM" id="Phobius"/>
    </source>
</evidence>
<feature type="transmembrane region" description="Helical" evidence="2">
    <location>
        <begin position="87"/>
        <end position="112"/>
    </location>
</feature>
<feature type="region of interest" description="Disordered" evidence="1">
    <location>
        <begin position="42"/>
        <end position="72"/>
    </location>
</feature>
<dbReference type="AlphaFoldDB" id="A0AB34JS72"/>
<comment type="caution">
    <text evidence="4">The sequence shown here is derived from an EMBL/GenBank/DDBJ whole genome shotgun (WGS) entry which is preliminary data.</text>
</comment>